<dbReference type="RefSeq" id="WP_170856828.1">
    <property type="nucleotide sequence ID" value="NZ_FNOT01000010.1"/>
</dbReference>
<dbReference type="EMBL" id="FNOT01000010">
    <property type="protein sequence ID" value="SDY69671.1"/>
    <property type="molecule type" value="Genomic_DNA"/>
</dbReference>
<dbReference type="AlphaFoldDB" id="A0A1H3LYZ9"/>
<dbReference type="PANTHER" id="PTHR46623">
    <property type="entry name" value="CARBOXYMETHYLENEBUTENOLIDASE-RELATED"/>
    <property type="match status" value="1"/>
</dbReference>
<evidence type="ECO:0000259" key="1">
    <source>
        <dbReference type="Pfam" id="PF01738"/>
    </source>
</evidence>
<gene>
    <name evidence="2" type="ORF">SAMN05660209_03482</name>
</gene>
<dbReference type="Gene3D" id="3.40.50.1820">
    <property type="entry name" value="alpha/beta hydrolase"/>
    <property type="match status" value="1"/>
</dbReference>
<dbReference type="STRING" id="1137993.SAMN05660209_03482"/>
<reference evidence="3" key="1">
    <citation type="submission" date="2016-10" db="EMBL/GenBank/DDBJ databases">
        <authorList>
            <person name="Varghese N."/>
            <person name="Submissions S."/>
        </authorList>
    </citation>
    <scope>NUCLEOTIDE SEQUENCE [LARGE SCALE GENOMIC DNA]</scope>
    <source>
        <strain evidence="3">DSM 45422</strain>
    </source>
</reference>
<dbReference type="InterPro" id="IPR002925">
    <property type="entry name" value="Dienelactn_hydro"/>
</dbReference>
<dbReference type="SUPFAM" id="SSF53474">
    <property type="entry name" value="alpha/beta-Hydrolases"/>
    <property type="match status" value="1"/>
</dbReference>
<dbReference type="GO" id="GO:0016787">
    <property type="term" value="F:hydrolase activity"/>
    <property type="evidence" value="ECO:0007669"/>
    <property type="project" value="InterPro"/>
</dbReference>
<protein>
    <submittedName>
        <fullName evidence="2">Carboxymethylenebutenolidase</fullName>
    </submittedName>
</protein>
<dbReference type="InterPro" id="IPR029058">
    <property type="entry name" value="AB_hydrolase_fold"/>
</dbReference>
<dbReference type="InterPro" id="IPR051049">
    <property type="entry name" value="Dienelactone_hydrolase-like"/>
</dbReference>
<evidence type="ECO:0000313" key="2">
    <source>
        <dbReference type="EMBL" id="SDY69671.1"/>
    </source>
</evidence>
<dbReference type="PANTHER" id="PTHR46623:SF6">
    <property type="entry name" value="ALPHA_BETA-HYDROLASES SUPERFAMILY PROTEIN"/>
    <property type="match status" value="1"/>
</dbReference>
<sequence length="207" mass="21747">MSTSDRVLAAGPADAPGLLLLHPWWGVTPAVREWADHLVAAGRRVLVPDLFDGALPATEAEAEARADAALADPATAELVAACADTLAADGVPWAAMGFSLGAFLACPLAGRGEAAPDELVLFYGGRPPAGDVRTRRVELHAAPGDPWFPEEELAEVSSGFRDAGAEVVVHRYEGVRHWFAERDSPGFDATAAGLARDRVLARLRPAP</sequence>
<dbReference type="Proteomes" id="UP000198921">
    <property type="component" value="Unassembled WGS sequence"/>
</dbReference>
<proteinExistence type="predicted"/>
<keyword evidence="3" id="KW-1185">Reference proteome</keyword>
<accession>A0A1H3LYZ9</accession>
<evidence type="ECO:0000313" key="3">
    <source>
        <dbReference type="Proteomes" id="UP000198921"/>
    </source>
</evidence>
<name>A0A1H3LYZ9_9ACTN</name>
<organism evidence="2 3">
    <name type="scientific">Geodermatophilus africanus</name>
    <dbReference type="NCBI Taxonomy" id="1137993"/>
    <lineage>
        <taxon>Bacteria</taxon>
        <taxon>Bacillati</taxon>
        <taxon>Actinomycetota</taxon>
        <taxon>Actinomycetes</taxon>
        <taxon>Geodermatophilales</taxon>
        <taxon>Geodermatophilaceae</taxon>
        <taxon>Geodermatophilus</taxon>
    </lineage>
</organism>
<feature type="domain" description="Dienelactone hydrolase" evidence="1">
    <location>
        <begin position="8"/>
        <end position="203"/>
    </location>
</feature>
<dbReference type="Pfam" id="PF01738">
    <property type="entry name" value="DLH"/>
    <property type="match status" value="1"/>
</dbReference>